<protein>
    <submittedName>
        <fullName evidence="8">POK25 protein</fullName>
    </submittedName>
</protein>
<evidence type="ECO:0000313" key="9">
    <source>
        <dbReference type="Proteomes" id="UP000521578"/>
    </source>
</evidence>
<keyword evidence="3" id="KW-0540">Nuclease</keyword>
<dbReference type="GO" id="GO:0015074">
    <property type="term" value="P:DNA integration"/>
    <property type="evidence" value="ECO:0007669"/>
    <property type="project" value="InterPro"/>
</dbReference>
<feature type="domain" description="Integrase catalytic" evidence="7">
    <location>
        <begin position="1"/>
        <end position="64"/>
    </location>
</feature>
<accession>A0AA97MRP6</accession>
<dbReference type="GO" id="GO:0016787">
    <property type="term" value="F:hydrolase activity"/>
    <property type="evidence" value="ECO:0007669"/>
    <property type="project" value="UniProtKB-KW"/>
</dbReference>
<keyword evidence="4" id="KW-0255">Endonuclease</keyword>
<dbReference type="EMBL" id="VWPS01000465">
    <property type="protein sequence ID" value="NXE97314.1"/>
    <property type="molecule type" value="Genomic_DNA"/>
</dbReference>
<dbReference type="InterPro" id="IPR001584">
    <property type="entry name" value="Integrase_cat-core"/>
</dbReference>
<dbReference type="GO" id="GO:0003964">
    <property type="term" value="F:RNA-directed DNA polymerase activity"/>
    <property type="evidence" value="ECO:0007669"/>
    <property type="project" value="UniProtKB-KW"/>
</dbReference>
<dbReference type="GO" id="GO:0035613">
    <property type="term" value="F:RNA stem-loop binding"/>
    <property type="evidence" value="ECO:0007669"/>
    <property type="project" value="TreeGrafter"/>
</dbReference>
<evidence type="ECO:0000256" key="5">
    <source>
        <dbReference type="ARBA" id="ARBA00022801"/>
    </source>
</evidence>
<gene>
    <name evidence="8" type="primary">Ervk25</name>
    <name evidence="8" type="ORF">MENNOV_R15789</name>
</gene>
<keyword evidence="5" id="KW-0378">Hydrolase</keyword>
<keyword evidence="6" id="KW-0695">RNA-directed DNA polymerase</keyword>
<keyword evidence="2" id="KW-0548">Nucleotidyltransferase</keyword>
<dbReference type="SUPFAM" id="SSF53098">
    <property type="entry name" value="Ribonuclease H-like"/>
    <property type="match status" value="1"/>
</dbReference>
<feature type="non-terminal residue" evidence="8">
    <location>
        <position position="1"/>
    </location>
</feature>
<dbReference type="Proteomes" id="UP000521578">
    <property type="component" value="Unassembled WGS sequence"/>
</dbReference>
<reference evidence="8" key="1">
    <citation type="submission" date="2022-12" db="EMBL/GenBank/DDBJ databases">
        <title>Bird 10,000 Genomes (B10K) Project - Family phase.</title>
        <authorList>
            <person name="Zhang G."/>
        </authorList>
    </citation>
    <scope>NUCLEOTIDE SEQUENCE</scope>
    <source>
        <strain evidence="8">B10K-CU-030-46</strain>
        <tissue evidence="8">Muscle</tissue>
    </source>
</reference>
<evidence type="ECO:0000256" key="6">
    <source>
        <dbReference type="ARBA" id="ARBA00022918"/>
    </source>
</evidence>
<evidence type="ECO:0000256" key="4">
    <source>
        <dbReference type="ARBA" id="ARBA00022759"/>
    </source>
</evidence>
<comment type="caution">
    <text evidence="8">The sequence shown here is derived from an EMBL/GenBank/DDBJ whole genome shotgun (WGS) entry which is preliminary data.</text>
</comment>
<dbReference type="GO" id="GO:0004519">
    <property type="term" value="F:endonuclease activity"/>
    <property type="evidence" value="ECO:0007669"/>
    <property type="project" value="UniProtKB-KW"/>
</dbReference>
<proteinExistence type="predicted"/>
<evidence type="ECO:0000259" key="7">
    <source>
        <dbReference type="PROSITE" id="PS50994"/>
    </source>
</evidence>
<sequence>LAARRHVLQAIAALGKPDQIKTDNGPAYRSQAFNQFLASWAIVHLTSVPYNSTGQAVVERYHRT</sequence>
<dbReference type="InterPro" id="IPR012337">
    <property type="entry name" value="RNaseH-like_sf"/>
</dbReference>
<evidence type="ECO:0000256" key="2">
    <source>
        <dbReference type="ARBA" id="ARBA00022695"/>
    </source>
</evidence>
<dbReference type="Gene3D" id="3.30.420.10">
    <property type="entry name" value="Ribonuclease H-like superfamily/Ribonuclease H"/>
    <property type="match status" value="1"/>
</dbReference>
<dbReference type="PANTHER" id="PTHR41694">
    <property type="entry name" value="ENDOGENOUS RETROVIRUS GROUP K MEMBER POL PROTEIN"/>
    <property type="match status" value="1"/>
</dbReference>
<name>A0AA97MRP6_9PASS</name>
<keyword evidence="9" id="KW-1185">Reference proteome</keyword>
<evidence type="ECO:0000256" key="1">
    <source>
        <dbReference type="ARBA" id="ARBA00022679"/>
    </source>
</evidence>
<evidence type="ECO:0000256" key="3">
    <source>
        <dbReference type="ARBA" id="ARBA00022722"/>
    </source>
</evidence>
<feature type="non-terminal residue" evidence="8">
    <location>
        <position position="64"/>
    </location>
</feature>
<keyword evidence="1" id="KW-0808">Transferase</keyword>
<dbReference type="InterPro" id="IPR036397">
    <property type="entry name" value="RNaseH_sf"/>
</dbReference>
<organism evidence="8">
    <name type="scientific">Menura novaehollandiae</name>
    <name type="common">superb lyrebird</name>
    <dbReference type="NCBI Taxonomy" id="47692"/>
    <lineage>
        <taxon>Eukaryota</taxon>
        <taxon>Metazoa</taxon>
        <taxon>Chordata</taxon>
        <taxon>Craniata</taxon>
        <taxon>Vertebrata</taxon>
        <taxon>Euteleostomi</taxon>
        <taxon>Archelosauria</taxon>
        <taxon>Archosauria</taxon>
        <taxon>Dinosauria</taxon>
        <taxon>Saurischia</taxon>
        <taxon>Theropoda</taxon>
        <taxon>Coelurosauria</taxon>
        <taxon>Aves</taxon>
        <taxon>Neognathae</taxon>
        <taxon>Neoaves</taxon>
        <taxon>Telluraves</taxon>
        <taxon>Australaves</taxon>
        <taxon>Passeriformes</taxon>
        <taxon>Menuridae</taxon>
        <taxon>Menura</taxon>
    </lineage>
</organism>
<dbReference type="PANTHER" id="PTHR41694:SF3">
    <property type="entry name" value="RNA-DIRECTED DNA POLYMERASE-RELATED"/>
    <property type="match status" value="1"/>
</dbReference>
<evidence type="ECO:0000313" key="8">
    <source>
        <dbReference type="EMBL" id="NXE97314.1"/>
    </source>
</evidence>
<dbReference type="Pfam" id="PF00665">
    <property type="entry name" value="rve"/>
    <property type="match status" value="1"/>
</dbReference>
<dbReference type="AlphaFoldDB" id="A0AA97MRP6"/>
<dbReference type="PROSITE" id="PS50994">
    <property type="entry name" value="INTEGRASE"/>
    <property type="match status" value="1"/>
</dbReference>